<dbReference type="Gene3D" id="3.40.50.1950">
    <property type="entry name" value="Flavin prenyltransferase-like"/>
    <property type="match status" value="1"/>
</dbReference>
<evidence type="ECO:0000259" key="6">
    <source>
        <dbReference type="Pfam" id="PF02441"/>
    </source>
</evidence>
<evidence type="ECO:0000256" key="4">
    <source>
        <dbReference type="ARBA" id="ARBA00066422"/>
    </source>
</evidence>
<evidence type="ECO:0000313" key="8">
    <source>
        <dbReference type="EMBL" id="KAJ6823922.1"/>
    </source>
</evidence>
<evidence type="ECO:0000256" key="3">
    <source>
        <dbReference type="ARBA" id="ARBA00060685"/>
    </source>
</evidence>
<dbReference type="Pfam" id="PF12776">
    <property type="entry name" value="Myb_DNA-bind_3"/>
    <property type="match status" value="1"/>
</dbReference>
<dbReference type="GO" id="GO:0004633">
    <property type="term" value="F:phosphopantothenoylcysteine decarboxylase activity"/>
    <property type="evidence" value="ECO:0007669"/>
    <property type="project" value="UniProtKB-EC"/>
</dbReference>
<keyword evidence="9" id="KW-1185">Reference proteome</keyword>
<dbReference type="InterPro" id="IPR024752">
    <property type="entry name" value="Myb/SANT-like_dom"/>
</dbReference>
<dbReference type="InterPro" id="IPR036551">
    <property type="entry name" value="Flavin_trans-like"/>
</dbReference>
<evidence type="ECO:0000256" key="1">
    <source>
        <dbReference type="ARBA" id="ARBA00001917"/>
    </source>
</evidence>
<dbReference type="PANTHER" id="PTHR46250">
    <property type="entry name" value="MYB/SANT-LIKE DNA-BINDING DOMAIN PROTEIN-RELATED"/>
    <property type="match status" value="1"/>
</dbReference>
<keyword evidence="2" id="KW-0341">Growth regulation</keyword>
<dbReference type="EMBL" id="JANAVB010022596">
    <property type="protein sequence ID" value="KAJ6823922.1"/>
    <property type="molecule type" value="Genomic_DNA"/>
</dbReference>
<name>A0AAX6G5R5_IRIPA</name>
<dbReference type="PANTHER" id="PTHR46250:SF18">
    <property type="entry name" value="MYB_SANT-LIKE DOMAIN-CONTAINING PROTEIN"/>
    <property type="match status" value="1"/>
</dbReference>
<dbReference type="EC" id="4.1.1.36" evidence="4"/>
<evidence type="ECO:0000256" key="5">
    <source>
        <dbReference type="SAM" id="MobiDB-lite"/>
    </source>
</evidence>
<comment type="cofactor">
    <cofactor evidence="1">
        <name>FMN</name>
        <dbReference type="ChEBI" id="CHEBI:58210"/>
    </cofactor>
</comment>
<gene>
    <name evidence="8" type="ORF">M6B38_128185</name>
</gene>
<evidence type="ECO:0000313" key="9">
    <source>
        <dbReference type="Proteomes" id="UP001140949"/>
    </source>
</evidence>
<reference evidence="8" key="2">
    <citation type="submission" date="2023-04" db="EMBL/GenBank/DDBJ databases">
        <authorList>
            <person name="Bruccoleri R.E."/>
            <person name="Oakeley E.J."/>
            <person name="Faust A.-M."/>
            <person name="Dessus-Babus S."/>
            <person name="Altorfer M."/>
            <person name="Burckhardt D."/>
            <person name="Oertli M."/>
            <person name="Naumann U."/>
            <person name="Petersen F."/>
            <person name="Wong J."/>
        </authorList>
    </citation>
    <scope>NUCLEOTIDE SEQUENCE</scope>
    <source>
        <strain evidence="8">GSM-AAB239-AS_SAM_17_03QT</strain>
        <tissue evidence="8">Leaf</tissue>
    </source>
</reference>
<evidence type="ECO:0000259" key="7">
    <source>
        <dbReference type="Pfam" id="PF12776"/>
    </source>
</evidence>
<dbReference type="Proteomes" id="UP001140949">
    <property type="component" value="Unassembled WGS sequence"/>
</dbReference>
<comment type="caution">
    <text evidence="8">The sequence shown here is derived from an EMBL/GenBank/DDBJ whole genome shotgun (WGS) entry which is preliminary data.</text>
</comment>
<feature type="domain" description="Myb/SANT-like" evidence="7">
    <location>
        <begin position="120"/>
        <end position="218"/>
    </location>
</feature>
<feature type="domain" description="Flavoprotein" evidence="6">
    <location>
        <begin position="22"/>
        <end position="116"/>
    </location>
</feature>
<dbReference type="SUPFAM" id="SSF52507">
    <property type="entry name" value="Homo-oligomeric flavin-containing Cys decarboxylases, HFCD"/>
    <property type="match status" value="1"/>
</dbReference>
<protein>
    <recommendedName>
        <fullName evidence="4">phosphopantothenoylcysteine decarboxylase</fullName>
        <ecNumber evidence="4">4.1.1.36</ecNumber>
    </recommendedName>
</protein>
<dbReference type="Pfam" id="PF02441">
    <property type="entry name" value="Flavoprotein"/>
    <property type="match status" value="1"/>
</dbReference>
<dbReference type="AlphaFoldDB" id="A0AAX6G5R5"/>
<dbReference type="InterPro" id="IPR003382">
    <property type="entry name" value="Flavoprotein"/>
</dbReference>
<accession>A0AAX6G5R5</accession>
<evidence type="ECO:0000256" key="2">
    <source>
        <dbReference type="ARBA" id="ARBA00022604"/>
    </source>
</evidence>
<organism evidence="8 9">
    <name type="scientific">Iris pallida</name>
    <name type="common">Sweet iris</name>
    <dbReference type="NCBI Taxonomy" id="29817"/>
    <lineage>
        <taxon>Eukaryota</taxon>
        <taxon>Viridiplantae</taxon>
        <taxon>Streptophyta</taxon>
        <taxon>Embryophyta</taxon>
        <taxon>Tracheophyta</taxon>
        <taxon>Spermatophyta</taxon>
        <taxon>Magnoliopsida</taxon>
        <taxon>Liliopsida</taxon>
        <taxon>Asparagales</taxon>
        <taxon>Iridaceae</taxon>
        <taxon>Iridoideae</taxon>
        <taxon>Irideae</taxon>
        <taxon>Iris</taxon>
    </lineage>
</organism>
<sequence length="412" mass="45977">MANMDTMPEKLMHDSVQPAKPRILLAASGSVAAIKFESLCRSFCEWAEVKAVATKSSLHFLDKSSLPRDVTLYTDDEEWSSWKKIGDGVLHIELRKWADLMIIAPLSANTLAKMASSKHHWTTIEDAKLVECLIDLASDGKWKADNGTFRAGYAKQLQVWLHEKLPGCSLQASPHIESRVKHMKKQYCAIAEMLGPNASGFGWNDELKCVMCDKNVFQDWVKSHPTAKGLRNKPFPYYDDLGAIFGKDRARGEAAEGPTDAIEAMEEEATNEVVHGLDDIQENADVDENMSHSHVPTGDASSSGRRTRKRTKTTESTTLESLVDVMKDMEKLYGETSANVAKIAKCFEIEAEWGSRRLNVFEEVSKVEGFSDADMLRAGEILSRDAARANYFFTLPYGLRKLYLQGLLSSNN</sequence>
<reference evidence="8" key="1">
    <citation type="journal article" date="2023" name="GigaByte">
        <title>Genome assembly of the bearded iris, Iris pallida Lam.</title>
        <authorList>
            <person name="Bruccoleri R.E."/>
            <person name="Oakeley E.J."/>
            <person name="Faust A.M.E."/>
            <person name="Altorfer M."/>
            <person name="Dessus-Babus S."/>
            <person name="Burckhardt D."/>
            <person name="Oertli M."/>
            <person name="Naumann U."/>
            <person name="Petersen F."/>
            <person name="Wong J."/>
        </authorList>
    </citation>
    <scope>NUCLEOTIDE SEQUENCE</scope>
    <source>
        <strain evidence="8">GSM-AAB239-AS_SAM_17_03QT</strain>
    </source>
</reference>
<proteinExistence type="predicted"/>
<feature type="region of interest" description="Disordered" evidence="5">
    <location>
        <begin position="286"/>
        <end position="315"/>
    </location>
</feature>
<comment type="pathway">
    <text evidence="3">Cofactor biosynthesis; coenzyme A biosynthesis; CoA from (R)-pantothenate: step 3/5.</text>
</comment>